<proteinExistence type="predicted"/>
<dbReference type="EMBL" id="GGEC01012089">
    <property type="protein sequence ID" value="MBW92572.1"/>
    <property type="molecule type" value="Transcribed_RNA"/>
</dbReference>
<sequence length="39" mass="4528">MSNSSDTRVMLHFRIFIVDNSMNLIHPTCSHVFVQVSYT</sequence>
<accession>A0A2P2JGH0</accession>
<dbReference type="AlphaFoldDB" id="A0A2P2JGH0"/>
<name>A0A2P2JGH0_RHIMU</name>
<organism evidence="1">
    <name type="scientific">Rhizophora mucronata</name>
    <name type="common">Asiatic mangrove</name>
    <dbReference type="NCBI Taxonomy" id="61149"/>
    <lineage>
        <taxon>Eukaryota</taxon>
        <taxon>Viridiplantae</taxon>
        <taxon>Streptophyta</taxon>
        <taxon>Embryophyta</taxon>
        <taxon>Tracheophyta</taxon>
        <taxon>Spermatophyta</taxon>
        <taxon>Magnoliopsida</taxon>
        <taxon>eudicotyledons</taxon>
        <taxon>Gunneridae</taxon>
        <taxon>Pentapetalae</taxon>
        <taxon>rosids</taxon>
        <taxon>fabids</taxon>
        <taxon>Malpighiales</taxon>
        <taxon>Rhizophoraceae</taxon>
        <taxon>Rhizophora</taxon>
    </lineage>
</organism>
<reference evidence="1" key="1">
    <citation type="submission" date="2018-02" db="EMBL/GenBank/DDBJ databases">
        <title>Rhizophora mucronata_Transcriptome.</title>
        <authorList>
            <person name="Meera S.P."/>
            <person name="Sreeshan A."/>
            <person name="Augustine A."/>
        </authorList>
    </citation>
    <scope>NUCLEOTIDE SEQUENCE</scope>
    <source>
        <tissue evidence="1">Leaf</tissue>
    </source>
</reference>
<protein>
    <submittedName>
        <fullName evidence="1">Uncharacterized protein</fullName>
    </submittedName>
</protein>
<evidence type="ECO:0000313" key="1">
    <source>
        <dbReference type="EMBL" id="MBW92572.1"/>
    </source>
</evidence>